<dbReference type="Gene3D" id="2.40.170.20">
    <property type="entry name" value="TonB-dependent receptor, beta-barrel domain"/>
    <property type="match status" value="1"/>
</dbReference>
<dbReference type="SUPFAM" id="SSF56935">
    <property type="entry name" value="Porins"/>
    <property type="match status" value="1"/>
</dbReference>
<evidence type="ECO:0000256" key="4">
    <source>
        <dbReference type="ARBA" id="ARBA00022692"/>
    </source>
</evidence>
<comment type="caution">
    <text evidence="10">The sequence shown here is derived from an EMBL/GenBank/DDBJ whole genome shotgun (WGS) entry which is preliminary data.</text>
</comment>
<dbReference type="Pfam" id="PF13715">
    <property type="entry name" value="CarbopepD_reg_2"/>
    <property type="match status" value="1"/>
</dbReference>
<evidence type="ECO:0000259" key="9">
    <source>
        <dbReference type="Pfam" id="PF07715"/>
    </source>
</evidence>
<dbReference type="NCBIfam" id="TIGR04056">
    <property type="entry name" value="OMP_RagA_SusC"/>
    <property type="match status" value="1"/>
</dbReference>
<comment type="similarity">
    <text evidence="7">Belongs to the TonB-dependent receptor family.</text>
</comment>
<keyword evidence="10" id="KW-0675">Receptor</keyword>
<evidence type="ECO:0000256" key="8">
    <source>
        <dbReference type="SAM" id="SignalP"/>
    </source>
</evidence>
<comment type="subcellular location">
    <subcellularLocation>
        <location evidence="1 7">Cell outer membrane</location>
        <topology evidence="1 7">Multi-pass membrane protein</topology>
    </subcellularLocation>
</comment>
<keyword evidence="3 7" id="KW-1134">Transmembrane beta strand</keyword>
<keyword evidence="8" id="KW-0732">Signal</keyword>
<dbReference type="InterPro" id="IPR023996">
    <property type="entry name" value="TonB-dep_OMP_SusC/RagA"/>
</dbReference>
<dbReference type="EMBL" id="BAAAGE010000001">
    <property type="protein sequence ID" value="GAA0717479.1"/>
    <property type="molecule type" value="Genomic_DNA"/>
</dbReference>
<evidence type="ECO:0000256" key="5">
    <source>
        <dbReference type="ARBA" id="ARBA00023136"/>
    </source>
</evidence>
<evidence type="ECO:0000256" key="3">
    <source>
        <dbReference type="ARBA" id="ARBA00022452"/>
    </source>
</evidence>
<feature type="chain" id="PRO_5045081835" evidence="8">
    <location>
        <begin position="22"/>
        <end position="1000"/>
    </location>
</feature>
<name>A0ABP3TT82_9FLAO</name>
<feature type="signal peptide" evidence="8">
    <location>
        <begin position="1"/>
        <end position="21"/>
    </location>
</feature>
<dbReference type="SUPFAM" id="SSF49464">
    <property type="entry name" value="Carboxypeptidase regulatory domain-like"/>
    <property type="match status" value="1"/>
</dbReference>
<dbReference type="Proteomes" id="UP001501758">
    <property type="component" value="Unassembled WGS sequence"/>
</dbReference>
<dbReference type="PROSITE" id="PS52016">
    <property type="entry name" value="TONB_DEPENDENT_REC_3"/>
    <property type="match status" value="1"/>
</dbReference>
<reference evidence="11" key="1">
    <citation type="journal article" date="2019" name="Int. J. Syst. Evol. Microbiol.">
        <title>The Global Catalogue of Microorganisms (GCM) 10K type strain sequencing project: providing services to taxonomists for standard genome sequencing and annotation.</title>
        <authorList>
            <consortium name="The Broad Institute Genomics Platform"/>
            <consortium name="The Broad Institute Genome Sequencing Center for Infectious Disease"/>
            <person name="Wu L."/>
            <person name="Ma J."/>
        </authorList>
    </citation>
    <scope>NUCLEOTIDE SEQUENCE [LARGE SCALE GENOMIC DNA]</scope>
    <source>
        <strain evidence="11">JCM 15974</strain>
    </source>
</reference>
<gene>
    <name evidence="10" type="ORF">GCM10009430_14460</name>
</gene>
<evidence type="ECO:0000256" key="6">
    <source>
        <dbReference type="ARBA" id="ARBA00023237"/>
    </source>
</evidence>
<organism evidence="10 11">
    <name type="scientific">Aquimarina litoralis</name>
    <dbReference type="NCBI Taxonomy" id="584605"/>
    <lineage>
        <taxon>Bacteria</taxon>
        <taxon>Pseudomonadati</taxon>
        <taxon>Bacteroidota</taxon>
        <taxon>Flavobacteriia</taxon>
        <taxon>Flavobacteriales</taxon>
        <taxon>Flavobacteriaceae</taxon>
        <taxon>Aquimarina</taxon>
    </lineage>
</organism>
<evidence type="ECO:0000256" key="7">
    <source>
        <dbReference type="PROSITE-ProRule" id="PRU01360"/>
    </source>
</evidence>
<dbReference type="InterPro" id="IPR036942">
    <property type="entry name" value="Beta-barrel_TonB_sf"/>
</dbReference>
<dbReference type="NCBIfam" id="TIGR04057">
    <property type="entry name" value="SusC_RagA_signa"/>
    <property type="match status" value="1"/>
</dbReference>
<evidence type="ECO:0000313" key="10">
    <source>
        <dbReference type="EMBL" id="GAA0717479.1"/>
    </source>
</evidence>
<dbReference type="RefSeq" id="WP_343911671.1">
    <property type="nucleotide sequence ID" value="NZ_BAAAGE010000001.1"/>
</dbReference>
<dbReference type="Gene3D" id="2.60.40.1120">
    <property type="entry name" value="Carboxypeptidase-like, regulatory domain"/>
    <property type="match status" value="1"/>
</dbReference>
<keyword evidence="2 7" id="KW-0813">Transport</keyword>
<dbReference type="InterPro" id="IPR012910">
    <property type="entry name" value="Plug_dom"/>
</dbReference>
<protein>
    <submittedName>
        <fullName evidence="10">TonB-dependent receptor</fullName>
    </submittedName>
</protein>
<keyword evidence="5 7" id="KW-0472">Membrane</keyword>
<keyword evidence="6 7" id="KW-0998">Cell outer membrane</keyword>
<dbReference type="InterPro" id="IPR039426">
    <property type="entry name" value="TonB-dep_rcpt-like"/>
</dbReference>
<sequence length="1000" mass="109395">MIKLKLAIIALIIIGAQHVYSQGGSVNGTVTDGANIPLPGVTVLIKGTTNGTTTDFDGMYTLNNVSADDMIVFSYLGMTTQEIIIGNQTKIDIVLIEESESLDQVVVVGYGSQSRRTVTGAISTIGIDDLNEIPPVTNAESALQGRAAGLTIANAGVPGSTPSVSIRGLATLGDNTPLFVIDGVITGNLSGLNPNDIETISVLKDASTTAVYGAQGSNGVIVVTTKRGKKGRGSLSFNAYTGIQTINKRYDLLETVDYLNYVAEYGVFPNRPLSTFQTNTDWQDQIFRSAFMQDYHVSYSGGNETGSYLFSGGYQKQEGIIIETDFERYSFRGNGSKKFGKLEVGQNMSIAFSKQRPERQGGGRTLLEHAIKSAPYLQVFNSNNLGGFQGPSSSADGQDAENPVRVQTLGESINKTLGIIGNIYAEYEFLPGLSYRSQVSLDYFQFNNRSFIPSYDDDSVPGSTTHARTFAEIGRFTQQGQTIMLTNSLKYKNTIADVHHIELLGLVENFMQKSENFGAGSRNLVTDEVDQIVDNQFLVAGSGSGETNKLGYLGRVNYNYDDKYIVSASYRRDASSRFGANKRWGDFYSASVGWNVAEERFMQDTPFSTLKFRASYGETGSDKIGDYRFAPALVGGFQYPFDDTVGEGVTQEGNENPDLQWETKKILNVGLDLGIFNQKITAAIEYFQNNSEDLLIDIPTPLSNGNQNATQAVNLGESEAKGFEVTLGYNDNQGDFKWSANFNISTSKNKMVSIAGQDEIPFYSLGIRGGGIGGNISRVTEGDPLFYFFGLESNGIYRDQAEVDADGFSGVAPGDVRYIDQNGDGEINADDRVDIGNPYPDVIAGLTLDASYKNFDFGVLISGFYGNEIFNTNLVDLNGGTRRPFNVSRDYFENRWTPSNPNGSQPRTNGAEQNYVISDRYVEDGSFTRIRNVTLGYTLPKDVFDQYFSRLRIYLSGQNIYTFTKYSGLDPELRLDGDIGIDRGSYPQPKSFLLGVQVSF</sequence>
<dbReference type="InterPro" id="IPR037066">
    <property type="entry name" value="Plug_dom_sf"/>
</dbReference>
<dbReference type="Pfam" id="PF07715">
    <property type="entry name" value="Plug"/>
    <property type="match status" value="1"/>
</dbReference>
<proteinExistence type="inferred from homology"/>
<evidence type="ECO:0000313" key="11">
    <source>
        <dbReference type="Proteomes" id="UP001501758"/>
    </source>
</evidence>
<accession>A0ABP3TT82</accession>
<evidence type="ECO:0000256" key="2">
    <source>
        <dbReference type="ARBA" id="ARBA00022448"/>
    </source>
</evidence>
<feature type="domain" description="TonB-dependent receptor plug" evidence="9">
    <location>
        <begin position="115"/>
        <end position="220"/>
    </location>
</feature>
<evidence type="ECO:0000256" key="1">
    <source>
        <dbReference type="ARBA" id="ARBA00004571"/>
    </source>
</evidence>
<dbReference type="Gene3D" id="2.170.130.10">
    <property type="entry name" value="TonB-dependent receptor, plug domain"/>
    <property type="match status" value="1"/>
</dbReference>
<keyword evidence="11" id="KW-1185">Reference proteome</keyword>
<keyword evidence="4 7" id="KW-0812">Transmembrane</keyword>
<dbReference type="InterPro" id="IPR008969">
    <property type="entry name" value="CarboxyPept-like_regulatory"/>
</dbReference>
<dbReference type="InterPro" id="IPR023997">
    <property type="entry name" value="TonB-dep_OMP_SusC/RagA_CS"/>
</dbReference>